<reference evidence="2" key="1">
    <citation type="submission" date="2021-01" db="EMBL/GenBank/DDBJ databases">
        <authorList>
            <person name="Corre E."/>
            <person name="Pelletier E."/>
            <person name="Niang G."/>
            <person name="Scheremetjew M."/>
            <person name="Finn R."/>
            <person name="Kale V."/>
            <person name="Holt S."/>
            <person name="Cochrane G."/>
            <person name="Meng A."/>
            <person name="Brown T."/>
            <person name="Cohen L."/>
        </authorList>
    </citation>
    <scope>NUCLEOTIDE SEQUENCE</scope>
    <source>
        <strain evidence="2">CCMP 410</strain>
    </source>
</reference>
<keyword evidence="1" id="KW-0472">Membrane</keyword>
<dbReference type="AlphaFoldDB" id="A0A7S1V1X5"/>
<gene>
    <name evidence="2" type="ORF">GOCE00092_LOCUS12651</name>
</gene>
<evidence type="ECO:0000256" key="1">
    <source>
        <dbReference type="SAM" id="Phobius"/>
    </source>
</evidence>
<feature type="transmembrane region" description="Helical" evidence="1">
    <location>
        <begin position="127"/>
        <end position="148"/>
    </location>
</feature>
<sequence>MGAALSNYTSYLANTLCGGSSRKLIAGWWYSILAMTFVLVLMSFLVVSTRGIAEGFAAVWSALLLFLLSVGGTMIMRKFHSSLAVGFFMGSVLAMSQLFFMLFLIYIGYGRDHAMTEETSGSKEEALMAFFAICVSILLGSFAAILGAHRSEILDKTAIGDQHSIDTTSEQSQSQYDPPSART</sequence>
<feature type="transmembrane region" description="Helical" evidence="1">
    <location>
        <begin position="55"/>
        <end position="76"/>
    </location>
</feature>
<evidence type="ECO:0000313" key="2">
    <source>
        <dbReference type="EMBL" id="CAD9283739.1"/>
    </source>
</evidence>
<dbReference type="EMBL" id="HBGK01024357">
    <property type="protein sequence ID" value="CAD9283739.1"/>
    <property type="molecule type" value="Transcribed_RNA"/>
</dbReference>
<name>A0A7S1V1X5_9STRA</name>
<keyword evidence="1" id="KW-0812">Transmembrane</keyword>
<organism evidence="2">
    <name type="scientific">Grammatophora oceanica</name>
    <dbReference type="NCBI Taxonomy" id="210454"/>
    <lineage>
        <taxon>Eukaryota</taxon>
        <taxon>Sar</taxon>
        <taxon>Stramenopiles</taxon>
        <taxon>Ochrophyta</taxon>
        <taxon>Bacillariophyta</taxon>
        <taxon>Fragilariophyceae</taxon>
        <taxon>Fragilariophycidae</taxon>
        <taxon>Rhabdonematales</taxon>
        <taxon>Grammatophoraceae</taxon>
        <taxon>Grammatophora</taxon>
    </lineage>
</organism>
<protein>
    <submittedName>
        <fullName evidence="2">Uncharacterized protein</fullName>
    </submittedName>
</protein>
<accession>A0A7S1V1X5</accession>
<feature type="transmembrane region" description="Helical" evidence="1">
    <location>
        <begin position="28"/>
        <end position="49"/>
    </location>
</feature>
<feature type="transmembrane region" description="Helical" evidence="1">
    <location>
        <begin position="83"/>
        <end position="107"/>
    </location>
</feature>
<proteinExistence type="predicted"/>
<keyword evidence="1" id="KW-1133">Transmembrane helix</keyword>